<dbReference type="EMBL" id="QOIM01000040">
    <property type="protein sequence ID" value="RCG15838.1"/>
    <property type="molecule type" value="Genomic_DNA"/>
</dbReference>
<dbReference type="OrthoDB" id="214814at2"/>
<name>A0A367ECP8_9ACTN</name>
<dbReference type="Proteomes" id="UP000253507">
    <property type="component" value="Unassembled WGS sequence"/>
</dbReference>
<comment type="caution">
    <text evidence="1">The sequence shown here is derived from an EMBL/GenBank/DDBJ whole genome shotgun (WGS) entry which is preliminary data.</text>
</comment>
<dbReference type="RefSeq" id="WP_114017505.1">
    <property type="nucleotide sequence ID" value="NZ_QOIM01000040.1"/>
</dbReference>
<evidence type="ECO:0000313" key="1">
    <source>
        <dbReference type="EMBL" id="RCG15838.1"/>
    </source>
</evidence>
<gene>
    <name evidence="1" type="ORF">DQ392_22475</name>
</gene>
<organism evidence="1 2">
    <name type="scientific">Streptomyces reniochalinae</name>
    <dbReference type="NCBI Taxonomy" id="2250578"/>
    <lineage>
        <taxon>Bacteria</taxon>
        <taxon>Bacillati</taxon>
        <taxon>Actinomycetota</taxon>
        <taxon>Actinomycetes</taxon>
        <taxon>Kitasatosporales</taxon>
        <taxon>Streptomycetaceae</taxon>
        <taxon>Streptomyces</taxon>
    </lineage>
</organism>
<sequence length="133" mass="14743">MTQIVCADESTSQGRCAALVLDVEEERVSVRELIRRRVFQEVAEYHAGDAAGPFRGLVRPTADEAALNGSRGPSRPPHRIDPERQFDAAVRAFERNGFLLLTQERQLTRLDEEIDLVAGSEITFLKLVPLVGG</sequence>
<accession>A0A367ECP8</accession>
<protein>
    <submittedName>
        <fullName evidence="1">Uncharacterized protein</fullName>
    </submittedName>
</protein>
<reference evidence="1 2" key="1">
    <citation type="submission" date="2018-06" db="EMBL/GenBank/DDBJ databases">
        <title>Streptomyces reniochalinae sp. nov. and Streptomyces diacarnus sp. nov. from marine sponges.</title>
        <authorList>
            <person name="Li L."/>
        </authorList>
    </citation>
    <scope>NUCLEOTIDE SEQUENCE [LARGE SCALE GENOMIC DNA]</scope>
    <source>
        <strain evidence="1 2">LHW50302</strain>
    </source>
</reference>
<keyword evidence="2" id="KW-1185">Reference proteome</keyword>
<evidence type="ECO:0000313" key="2">
    <source>
        <dbReference type="Proteomes" id="UP000253507"/>
    </source>
</evidence>
<proteinExistence type="predicted"/>
<dbReference type="AlphaFoldDB" id="A0A367ECP8"/>